<organism evidence="1 2">
    <name type="scientific">Candidatus Roizmanbacteria bacterium CG_4_9_14_0_2_um_filter_39_13</name>
    <dbReference type="NCBI Taxonomy" id="1974839"/>
    <lineage>
        <taxon>Bacteria</taxon>
        <taxon>Candidatus Roizmaniibacteriota</taxon>
    </lineage>
</organism>
<dbReference type="EMBL" id="PFSC01000016">
    <property type="protein sequence ID" value="PJC34005.1"/>
    <property type="molecule type" value="Genomic_DNA"/>
</dbReference>
<reference evidence="2" key="1">
    <citation type="submission" date="2017-09" db="EMBL/GenBank/DDBJ databases">
        <title>Depth-based differentiation of microbial function through sediment-hosted aquifers and enrichment of novel symbionts in the deep terrestrial subsurface.</title>
        <authorList>
            <person name="Probst A.J."/>
            <person name="Ladd B."/>
            <person name="Jarett J.K."/>
            <person name="Geller-Mcgrath D.E."/>
            <person name="Sieber C.M.K."/>
            <person name="Emerson J.B."/>
            <person name="Anantharaman K."/>
            <person name="Thomas B.C."/>
            <person name="Malmstrom R."/>
            <person name="Stieglmeier M."/>
            <person name="Klingl A."/>
            <person name="Woyke T."/>
            <person name="Ryan C.M."/>
            <person name="Banfield J.F."/>
        </authorList>
    </citation>
    <scope>NUCLEOTIDE SEQUENCE [LARGE SCALE GENOMIC DNA]</scope>
</reference>
<gene>
    <name evidence="1" type="ORF">CO051_00555</name>
</gene>
<evidence type="ECO:0000313" key="1">
    <source>
        <dbReference type="EMBL" id="PJC34005.1"/>
    </source>
</evidence>
<protein>
    <submittedName>
        <fullName evidence="1">Uncharacterized protein</fullName>
    </submittedName>
</protein>
<accession>A0A2M8F3Z4</accession>
<sequence>MDIQQFFHIMPNHTCDAVVVGCIDFRFKNIIRKWTDEYLIGKQFDIIRFAGATKELFVALNQIDISV</sequence>
<name>A0A2M8F3Z4_9BACT</name>
<dbReference type="AlphaFoldDB" id="A0A2M8F3Z4"/>
<comment type="caution">
    <text evidence="1">The sequence shown here is derived from an EMBL/GenBank/DDBJ whole genome shotgun (WGS) entry which is preliminary data.</text>
</comment>
<evidence type="ECO:0000313" key="2">
    <source>
        <dbReference type="Proteomes" id="UP000231383"/>
    </source>
</evidence>
<proteinExistence type="predicted"/>
<dbReference type="Proteomes" id="UP000231383">
    <property type="component" value="Unassembled WGS sequence"/>
</dbReference>